<evidence type="ECO:0000256" key="1">
    <source>
        <dbReference type="ARBA" id="ARBA00004442"/>
    </source>
</evidence>
<evidence type="ECO:0000259" key="15">
    <source>
        <dbReference type="Pfam" id="PF21304"/>
    </source>
</evidence>
<dbReference type="InterPro" id="IPR004845">
    <property type="entry name" value="T2SS_GspD_CS"/>
</dbReference>
<reference evidence="16" key="1">
    <citation type="journal article" date="2014" name="Int. J. Syst. Evol. Microbiol.">
        <title>Complete genome sequence of Corynebacterium casei LMG S-19264T (=DSM 44701T), isolated from a smear-ripened cheese.</title>
        <authorList>
            <consortium name="US DOE Joint Genome Institute (JGI-PGF)"/>
            <person name="Walter F."/>
            <person name="Albersmeier A."/>
            <person name="Kalinowski J."/>
            <person name="Ruckert C."/>
        </authorList>
    </citation>
    <scope>NUCLEOTIDE SEQUENCE</scope>
    <source>
        <strain evidence="16">KCTC 32182</strain>
    </source>
</reference>
<dbReference type="PRINTS" id="PR01337">
    <property type="entry name" value="TYPE3OMGPROT"/>
</dbReference>
<dbReference type="Pfam" id="PF00263">
    <property type="entry name" value="Secretin"/>
    <property type="match status" value="1"/>
</dbReference>
<evidence type="ECO:0000256" key="3">
    <source>
        <dbReference type="ARBA" id="ARBA00022448"/>
    </source>
</evidence>
<proteinExistence type="inferred from homology"/>
<dbReference type="InterPro" id="IPR003522">
    <property type="entry name" value="T3SS_OM_pore_YscC"/>
</dbReference>
<sequence precursor="true">MTHWKNRAICLLMILSITPSAVMAAPQGAAVAADAVAQAKPAAQGYVATNQGLRAFFDAISARLHKPVVISNRAERKSISGKFDLSDPQGLLERVSREMGLVWYYDGQSIYVYDAQEVKNAVVALHQLSLGAFTDFLKKSGLYDKRFPVKGDPMTGVFYISGPPMYVDLVSNLASFMDKDVQHDSSTREKVAVIHLHNTFVSDRTYPVRGQSVVLPGMATAIQSLLTSGKTRLDTSVRQSAPADTKPAPPTADAANQPTDLSDSISRLRAALAPSANAALPGAAGQNAQPEVDGMVPVSVVAYPSTNSLLVKGTPEAVRFVENLVAALDIPKRQVELSLWIIDIDKQDLDQLGVDWQGSVGIGGKLGVSFGDNVPTSTLDGATFLARVQALSQKGNAQIVSRPVVLTQENVPAVFDNNRTIYTKVTGERTANLDHYTFGTMIDVLPRFADNDKAIEMRLNIEDGNDDGTSGDTVDGLPAVNRTTINTVARVPKGKSLLVGGYTVDQASDGQSKIPLLGDIPWVGGLFRTTRKNRSNAVRVFLIEPRVIDSSAGLDPSASGLGADLASSVNLPADARMDKVKRVLSGASHANP</sequence>
<feature type="chain" id="PRO_5038182243" description="Type 3 secretion system secretin" evidence="10">
    <location>
        <begin position="25"/>
        <end position="592"/>
    </location>
</feature>
<dbReference type="Pfam" id="PF03958">
    <property type="entry name" value="Secretin_N"/>
    <property type="match status" value="1"/>
</dbReference>
<evidence type="ECO:0000313" key="16">
    <source>
        <dbReference type="EMBL" id="GGY24028.1"/>
    </source>
</evidence>
<dbReference type="InterPro" id="IPR038591">
    <property type="entry name" value="NolW-like_sf"/>
</dbReference>
<dbReference type="Pfam" id="PF21304">
    <property type="entry name" value="T3S_SPI-1_N0"/>
    <property type="match status" value="1"/>
</dbReference>
<dbReference type="GO" id="GO:0009279">
    <property type="term" value="C:cell outer membrane"/>
    <property type="evidence" value="ECO:0007669"/>
    <property type="project" value="UniProtKB-SubCell"/>
</dbReference>
<dbReference type="GO" id="GO:0030257">
    <property type="term" value="C:type III protein secretion system complex"/>
    <property type="evidence" value="ECO:0007669"/>
    <property type="project" value="UniProtKB-UniRule"/>
</dbReference>
<organism evidence="16 17">
    <name type="scientific">Paludibacterium paludis</name>
    <dbReference type="NCBI Taxonomy" id="1225769"/>
    <lineage>
        <taxon>Bacteria</taxon>
        <taxon>Pseudomonadati</taxon>
        <taxon>Pseudomonadota</taxon>
        <taxon>Betaproteobacteria</taxon>
        <taxon>Neisseriales</taxon>
        <taxon>Chromobacteriaceae</taxon>
        <taxon>Paludibacterium</taxon>
    </lineage>
</organism>
<comment type="caution">
    <text evidence="16">The sequence shown here is derived from an EMBL/GenBank/DDBJ whole genome shotgun (WGS) entry which is preliminary data.</text>
</comment>
<evidence type="ECO:0000256" key="10">
    <source>
        <dbReference type="HAMAP-Rule" id="MF_02219"/>
    </source>
</evidence>
<keyword evidence="6 10" id="KW-0811">Translocation</keyword>
<dbReference type="GO" id="GO:0030254">
    <property type="term" value="P:protein secretion by the type III secretion system"/>
    <property type="evidence" value="ECO:0007669"/>
    <property type="project" value="UniProtKB-UniRule"/>
</dbReference>
<keyword evidence="8 10" id="KW-0472">Membrane</keyword>
<feature type="domain" description="Type II/III secretion system secretin-like" evidence="13">
    <location>
        <begin position="390"/>
        <end position="549"/>
    </location>
</feature>
<feature type="domain" description="SPI-1 type 3 secretion system secretin N0" evidence="15">
    <location>
        <begin position="46"/>
        <end position="114"/>
    </location>
</feature>
<evidence type="ECO:0000256" key="4">
    <source>
        <dbReference type="ARBA" id="ARBA00022729"/>
    </source>
</evidence>
<evidence type="ECO:0000313" key="17">
    <source>
        <dbReference type="Proteomes" id="UP000645257"/>
    </source>
</evidence>
<dbReference type="InterPro" id="IPR004846">
    <property type="entry name" value="T2SS/T3SS_dom"/>
</dbReference>
<dbReference type="Gene3D" id="3.55.50.30">
    <property type="match status" value="1"/>
</dbReference>
<dbReference type="InterPro" id="IPR005644">
    <property type="entry name" value="NolW-like"/>
</dbReference>
<feature type="compositionally biased region" description="Low complexity" evidence="12">
    <location>
        <begin position="241"/>
        <end position="255"/>
    </location>
</feature>
<dbReference type="RefSeq" id="WP_189535740.1">
    <property type="nucleotide sequence ID" value="NZ_BMYX01000019.1"/>
</dbReference>
<feature type="region of interest" description="Disordered" evidence="12">
    <location>
        <begin position="233"/>
        <end position="260"/>
    </location>
</feature>
<protein>
    <recommendedName>
        <fullName evidence="10">Type 3 secretion system secretin</fullName>
        <shortName evidence="10">T3SS secretin</shortName>
    </recommendedName>
</protein>
<dbReference type="PROSITE" id="PS00875">
    <property type="entry name" value="T2SP_D"/>
    <property type="match status" value="1"/>
</dbReference>
<evidence type="ECO:0000259" key="14">
    <source>
        <dbReference type="Pfam" id="PF03958"/>
    </source>
</evidence>
<reference evidence="16" key="2">
    <citation type="submission" date="2020-09" db="EMBL/GenBank/DDBJ databases">
        <authorList>
            <person name="Sun Q."/>
            <person name="Kim S."/>
        </authorList>
    </citation>
    <scope>NUCLEOTIDE SEQUENCE</scope>
    <source>
        <strain evidence="16">KCTC 32182</strain>
    </source>
</reference>
<accession>A0A918UBC9</accession>
<gene>
    <name evidence="16" type="primary">invG</name>
    <name evidence="10" type="synonym">sctC</name>
    <name evidence="16" type="ORF">GCM10011289_29700</name>
</gene>
<comment type="subcellular location">
    <subcellularLocation>
        <location evidence="1 10 11">Cell outer membrane</location>
    </subcellularLocation>
</comment>
<keyword evidence="5 10" id="KW-0653">Protein transport</keyword>
<dbReference type="PANTHER" id="PTHR30332:SF5">
    <property type="entry name" value="SPI-1 TYPE 3 SECRETION SYSTEM SECRETIN"/>
    <property type="match status" value="1"/>
</dbReference>
<comment type="similarity">
    <text evidence="2 10">Belongs to the bacterial secretin family. T3SS SctC subfamily.</text>
</comment>
<keyword evidence="9 10" id="KW-0998">Cell outer membrane</keyword>
<comment type="subunit">
    <text evidence="10">The core secretion machinery of the T3SS is composed of approximately 20 different proteins, including cytoplasmic components, a base, an export apparatus and a needle. This subunit is part of the base, which anchors the injectisome in the bacterial cell envelope. Forms a stable homooligomeric complex.</text>
</comment>
<name>A0A918UBC9_9NEIS</name>
<feature type="signal peptide" evidence="10">
    <location>
        <begin position="1"/>
        <end position="24"/>
    </location>
</feature>
<evidence type="ECO:0000256" key="9">
    <source>
        <dbReference type="ARBA" id="ARBA00023237"/>
    </source>
</evidence>
<dbReference type="InterPro" id="IPR049034">
    <property type="entry name" value="T3S_SPI-1_N0"/>
</dbReference>
<evidence type="ECO:0000256" key="6">
    <source>
        <dbReference type="ARBA" id="ARBA00023010"/>
    </source>
</evidence>
<dbReference type="Gene3D" id="3.30.1370.120">
    <property type="match status" value="2"/>
</dbReference>
<dbReference type="EMBL" id="BMYX01000019">
    <property type="protein sequence ID" value="GGY24028.1"/>
    <property type="molecule type" value="Genomic_DNA"/>
</dbReference>
<comment type="function">
    <text evidence="10">Component of the type III secretion system (T3SS), also called injectisome, which is used to inject bacterial effector proteins into eukaryotic host cells. Forms a ring-shaped multimeric structure with an apparent central pore in the outer membrane.</text>
</comment>
<evidence type="ECO:0000256" key="7">
    <source>
        <dbReference type="ARBA" id="ARBA00023026"/>
    </source>
</evidence>
<evidence type="ECO:0000256" key="12">
    <source>
        <dbReference type="SAM" id="MobiDB-lite"/>
    </source>
</evidence>
<dbReference type="NCBIfam" id="TIGR02516">
    <property type="entry name" value="type_III_yscC"/>
    <property type="match status" value="1"/>
</dbReference>
<evidence type="ECO:0000256" key="8">
    <source>
        <dbReference type="ARBA" id="ARBA00023136"/>
    </source>
</evidence>
<keyword evidence="4 10" id="KW-0732">Signal</keyword>
<dbReference type="AlphaFoldDB" id="A0A918UBC9"/>
<keyword evidence="7" id="KW-0843">Virulence</keyword>
<dbReference type="InterPro" id="IPR050810">
    <property type="entry name" value="Bact_Secretion_Sys_Channel"/>
</dbReference>
<feature type="domain" description="NolW-like" evidence="14">
    <location>
        <begin position="191"/>
        <end position="334"/>
    </location>
</feature>
<dbReference type="HAMAP" id="MF_02219">
    <property type="entry name" value="Type_III_secretin"/>
    <property type="match status" value="1"/>
</dbReference>
<dbReference type="PANTHER" id="PTHR30332">
    <property type="entry name" value="PROBABLE GENERAL SECRETION PATHWAY PROTEIN D"/>
    <property type="match status" value="1"/>
</dbReference>
<evidence type="ECO:0000259" key="13">
    <source>
        <dbReference type="Pfam" id="PF00263"/>
    </source>
</evidence>
<evidence type="ECO:0000256" key="5">
    <source>
        <dbReference type="ARBA" id="ARBA00022927"/>
    </source>
</evidence>
<dbReference type="GO" id="GO:0015627">
    <property type="term" value="C:type II protein secretion system complex"/>
    <property type="evidence" value="ECO:0007669"/>
    <property type="project" value="TreeGrafter"/>
</dbReference>
<dbReference type="Proteomes" id="UP000645257">
    <property type="component" value="Unassembled WGS sequence"/>
</dbReference>
<keyword evidence="17" id="KW-1185">Reference proteome</keyword>
<evidence type="ECO:0000256" key="11">
    <source>
        <dbReference type="RuleBase" id="RU004004"/>
    </source>
</evidence>
<keyword evidence="3 10" id="KW-0813">Transport</keyword>
<evidence type="ECO:0000256" key="2">
    <source>
        <dbReference type="ARBA" id="ARBA00007032"/>
    </source>
</evidence>